<dbReference type="CDD" id="cd22157">
    <property type="entry name" value="F-box_AtFBW1-like"/>
    <property type="match status" value="1"/>
</dbReference>
<reference evidence="2" key="1">
    <citation type="submission" date="2024-10" db="EMBL/GenBank/DDBJ databases">
        <authorList>
            <person name="Ryan C."/>
        </authorList>
    </citation>
    <scope>NUCLEOTIDE SEQUENCE [LARGE SCALE GENOMIC DNA]</scope>
</reference>
<gene>
    <name evidence="2" type="ORF">URODEC1_LOCUS113295</name>
</gene>
<dbReference type="EMBL" id="OZ075118">
    <property type="protein sequence ID" value="CAL5089316.1"/>
    <property type="molecule type" value="Genomic_DNA"/>
</dbReference>
<sequence length="376" mass="41470">MASQGPEISGGNGEITVGSSAVSNDGGVLPQDAIYEILLRVPARPLCRFRAVCQSWHSLLTDPPFVATHAARHRGDPPVFAVCVADGTHGEIRILDTSGRTVKRVNTAPASPCRMLPHLDLVLLRVDTIRGSVKPRSLTVVDPATGSISFLPSKDKHAQHSFVFGRAVSSTGGHGEYKVLSFDACAYPNEPCKILTIDGSRGTWRAAPWPPARIKLFWNGTWVVSNGIVYHLVDYVSCQIAIFDLEAEQWRPYLVEWPERVPNIIEISLAEVNERVVAVTTAVLTMDIWMLMGSGWLKQCRLDISSIQRYYHGQSTVVTPLSVMKDVRVALWAYDPYNISTGSLWIYDRTNETCTHVVTIQNCKVGVGVYTGNLLR</sequence>
<protein>
    <recommendedName>
        <fullName evidence="1">F-box domain-containing protein</fullName>
    </recommendedName>
</protein>
<keyword evidence="3" id="KW-1185">Reference proteome</keyword>
<dbReference type="InterPro" id="IPR050796">
    <property type="entry name" value="SCF_F-box_component"/>
</dbReference>
<organism evidence="2 3">
    <name type="scientific">Urochloa decumbens</name>
    <dbReference type="NCBI Taxonomy" id="240449"/>
    <lineage>
        <taxon>Eukaryota</taxon>
        <taxon>Viridiplantae</taxon>
        <taxon>Streptophyta</taxon>
        <taxon>Embryophyta</taxon>
        <taxon>Tracheophyta</taxon>
        <taxon>Spermatophyta</taxon>
        <taxon>Magnoliopsida</taxon>
        <taxon>Liliopsida</taxon>
        <taxon>Poales</taxon>
        <taxon>Poaceae</taxon>
        <taxon>PACMAD clade</taxon>
        <taxon>Panicoideae</taxon>
        <taxon>Panicodae</taxon>
        <taxon>Paniceae</taxon>
        <taxon>Melinidinae</taxon>
        <taxon>Urochloa</taxon>
    </lineage>
</organism>
<evidence type="ECO:0000313" key="2">
    <source>
        <dbReference type="EMBL" id="CAL5089316.1"/>
    </source>
</evidence>
<evidence type="ECO:0000259" key="1">
    <source>
        <dbReference type="SMART" id="SM00256"/>
    </source>
</evidence>
<name>A0ABC9G7U5_9POAL</name>
<dbReference type="AlphaFoldDB" id="A0ABC9G7U5"/>
<dbReference type="InterPro" id="IPR036047">
    <property type="entry name" value="F-box-like_dom_sf"/>
</dbReference>
<dbReference type="SUPFAM" id="SSF81383">
    <property type="entry name" value="F-box domain"/>
    <property type="match status" value="1"/>
</dbReference>
<dbReference type="PANTHER" id="PTHR31672">
    <property type="entry name" value="BNACNNG10540D PROTEIN"/>
    <property type="match status" value="1"/>
</dbReference>
<dbReference type="PANTHER" id="PTHR31672:SF13">
    <property type="entry name" value="F-BOX PROTEIN CPR30-LIKE"/>
    <property type="match status" value="1"/>
</dbReference>
<accession>A0ABC9G7U5</accession>
<feature type="domain" description="F-box" evidence="1">
    <location>
        <begin position="29"/>
        <end position="69"/>
    </location>
</feature>
<evidence type="ECO:0000313" key="3">
    <source>
        <dbReference type="Proteomes" id="UP001497457"/>
    </source>
</evidence>
<proteinExistence type="predicted"/>
<dbReference type="Gene3D" id="1.20.1280.50">
    <property type="match status" value="1"/>
</dbReference>
<dbReference type="SMART" id="SM00256">
    <property type="entry name" value="FBOX"/>
    <property type="match status" value="1"/>
</dbReference>
<dbReference type="InterPro" id="IPR001810">
    <property type="entry name" value="F-box_dom"/>
</dbReference>
<dbReference type="Pfam" id="PF00646">
    <property type="entry name" value="F-box"/>
    <property type="match status" value="1"/>
</dbReference>
<dbReference type="Proteomes" id="UP001497457">
    <property type="component" value="Chromosome 8b"/>
</dbReference>